<protein>
    <recommendedName>
        <fullName evidence="4">C-type lysozyme inhibitor domain-containing protein</fullName>
    </recommendedName>
</protein>
<keyword evidence="3" id="KW-1185">Reference proteome</keyword>
<dbReference type="EMBL" id="JBBUTI010000006">
    <property type="protein sequence ID" value="MEK8046860.1"/>
    <property type="molecule type" value="Genomic_DNA"/>
</dbReference>
<evidence type="ECO:0000256" key="1">
    <source>
        <dbReference type="SAM" id="SignalP"/>
    </source>
</evidence>
<evidence type="ECO:0008006" key="4">
    <source>
        <dbReference type="Google" id="ProtNLM"/>
    </source>
</evidence>
<dbReference type="Proteomes" id="UP001379945">
    <property type="component" value="Unassembled WGS sequence"/>
</dbReference>
<dbReference type="RefSeq" id="WP_341399154.1">
    <property type="nucleotide sequence ID" value="NZ_JBBUTI010000006.1"/>
</dbReference>
<evidence type="ECO:0000313" key="2">
    <source>
        <dbReference type="EMBL" id="MEK8046860.1"/>
    </source>
</evidence>
<comment type="caution">
    <text evidence="2">The sequence shown here is derived from an EMBL/GenBank/DDBJ whole genome shotgun (WGS) entry which is preliminary data.</text>
</comment>
<proteinExistence type="predicted"/>
<accession>A0ABU9C9D8</accession>
<evidence type="ECO:0000313" key="3">
    <source>
        <dbReference type="Proteomes" id="UP001379945"/>
    </source>
</evidence>
<keyword evidence="1" id="KW-0732">Signal</keyword>
<sequence length="124" mass="13329">MTAVPMRLNLKLALIGTLTCAALSGTAHAAPSAWRCDNGKELVGEFTPKAGQLRMGDQSWSLQRVRDVGEARYVDRRKGATLTMARSQAVLTIKGQPSVGCKLVVRALEPDAMAAGRRAQPPER</sequence>
<gene>
    <name evidence="2" type="ORF">AACH00_10905</name>
</gene>
<name>A0ABU9C9D8_9BURK</name>
<reference evidence="2 3" key="1">
    <citation type="submission" date="2024-04" db="EMBL/GenBank/DDBJ databases">
        <title>Novel species of the genus Ideonella isolated from streams.</title>
        <authorList>
            <person name="Lu H."/>
        </authorList>
    </citation>
    <scope>NUCLEOTIDE SEQUENCE [LARGE SCALE GENOMIC DNA]</scope>
    <source>
        <strain evidence="2 3">LYT19W</strain>
    </source>
</reference>
<organism evidence="2 3">
    <name type="scientific">Ideonella margarita</name>
    <dbReference type="NCBI Taxonomy" id="2984191"/>
    <lineage>
        <taxon>Bacteria</taxon>
        <taxon>Pseudomonadati</taxon>
        <taxon>Pseudomonadota</taxon>
        <taxon>Betaproteobacteria</taxon>
        <taxon>Burkholderiales</taxon>
        <taxon>Sphaerotilaceae</taxon>
        <taxon>Ideonella</taxon>
    </lineage>
</organism>
<feature type="signal peptide" evidence="1">
    <location>
        <begin position="1"/>
        <end position="29"/>
    </location>
</feature>
<feature type="chain" id="PRO_5045884834" description="C-type lysozyme inhibitor domain-containing protein" evidence="1">
    <location>
        <begin position="30"/>
        <end position="124"/>
    </location>
</feature>